<accession>A0AAJ0I825</accession>
<sequence>MVLIFGIQLSVTSSFLRLTPLPPSRRPRCPIVECIPKCRWLMKFLFLVWSLTIKVGEACMIHQVQPPREHHQLVDYVEMVATTSKYSFTKIPNRMHDDYTWHASSVDPCSYSYLPRCNFLTWFWRLKGNEQGKAVRIENKDQMESGSSAPY</sequence>
<dbReference type="EMBL" id="JAULSX010000004">
    <property type="protein sequence ID" value="KAK3492673.1"/>
    <property type="molecule type" value="Genomic_DNA"/>
</dbReference>
<dbReference type="GeneID" id="87870087"/>
<reference evidence="1 2" key="1">
    <citation type="journal article" date="2023" name="Mol. Phylogenet. Evol.">
        <title>Genome-scale phylogeny and comparative genomics of the fungal order Sordariales.</title>
        <authorList>
            <person name="Hensen N."/>
            <person name="Bonometti L."/>
            <person name="Westerberg I."/>
            <person name="Brannstrom I.O."/>
            <person name="Guillou S."/>
            <person name="Cros-Aarteil S."/>
            <person name="Calhoun S."/>
            <person name="Haridas S."/>
            <person name="Kuo A."/>
            <person name="Mondo S."/>
            <person name="Pangilinan J."/>
            <person name="Riley R."/>
            <person name="LaButti K."/>
            <person name="Andreopoulos B."/>
            <person name="Lipzen A."/>
            <person name="Chen C."/>
            <person name="Yan M."/>
            <person name="Daum C."/>
            <person name="Ng V."/>
            <person name="Clum A."/>
            <person name="Steindorff A."/>
            <person name="Ohm R.A."/>
            <person name="Martin F."/>
            <person name="Silar P."/>
            <person name="Natvig D.O."/>
            <person name="Lalanne C."/>
            <person name="Gautier V."/>
            <person name="Ament-Velasquez S.L."/>
            <person name="Kruys A."/>
            <person name="Hutchinson M.I."/>
            <person name="Powell A.J."/>
            <person name="Barry K."/>
            <person name="Miller A.N."/>
            <person name="Grigoriev I.V."/>
            <person name="Debuchy R."/>
            <person name="Gladieux P."/>
            <person name="Hiltunen Thoren M."/>
            <person name="Johannesson H."/>
        </authorList>
    </citation>
    <scope>NUCLEOTIDE SEQUENCE [LARGE SCALE GENOMIC DNA]</scope>
    <source>
        <strain evidence="1 2">FGSC 10403</strain>
    </source>
</reference>
<name>A0AAJ0I825_9PEZI</name>
<organism evidence="1 2">
    <name type="scientific">Neurospora hispaniola</name>
    <dbReference type="NCBI Taxonomy" id="588809"/>
    <lineage>
        <taxon>Eukaryota</taxon>
        <taxon>Fungi</taxon>
        <taxon>Dikarya</taxon>
        <taxon>Ascomycota</taxon>
        <taxon>Pezizomycotina</taxon>
        <taxon>Sordariomycetes</taxon>
        <taxon>Sordariomycetidae</taxon>
        <taxon>Sordariales</taxon>
        <taxon>Sordariaceae</taxon>
        <taxon>Neurospora</taxon>
    </lineage>
</organism>
<dbReference type="RefSeq" id="XP_062693131.1">
    <property type="nucleotide sequence ID" value="XM_062832465.1"/>
</dbReference>
<dbReference type="AlphaFoldDB" id="A0AAJ0I825"/>
<protein>
    <submittedName>
        <fullName evidence="1">Uncharacterized protein</fullName>
    </submittedName>
</protein>
<dbReference type="Proteomes" id="UP001285908">
    <property type="component" value="Unassembled WGS sequence"/>
</dbReference>
<evidence type="ECO:0000313" key="1">
    <source>
        <dbReference type="EMBL" id="KAK3492673.1"/>
    </source>
</evidence>
<gene>
    <name evidence="1" type="ORF">B0T23DRAFT_147494</name>
</gene>
<proteinExistence type="predicted"/>
<keyword evidence="2" id="KW-1185">Reference proteome</keyword>
<evidence type="ECO:0000313" key="2">
    <source>
        <dbReference type="Proteomes" id="UP001285908"/>
    </source>
</evidence>
<comment type="caution">
    <text evidence="1">The sequence shown here is derived from an EMBL/GenBank/DDBJ whole genome shotgun (WGS) entry which is preliminary data.</text>
</comment>